<sequence length="25" mass="2905">MASVRLLARNFMAKLWFLLGLVQIL</sequence>
<dbReference type="EMBL" id="GBXM01025224">
    <property type="protein sequence ID" value="JAH83353.1"/>
    <property type="molecule type" value="Transcribed_RNA"/>
</dbReference>
<organism evidence="1">
    <name type="scientific">Anguilla anguilla</name>
    <name type="common">European freshwater eel</name>
    <name type="synonym">Muraena anguilla</name>
    <dbReference type="NCBI Taxonomy" id="7936"/>
    <lineage>
        <taxon>Eukaryota</taxon>
        <taxon>Metazoa</taxon>
        <taxon>Chordata</taxon>
        <taxon>Craniata</taxon>
        <taxon>Vertebrata</taxon>
        <taxon>Euteleostomi</taxon>
        <taxon>Actinopterygii</taxon>
        <taxon>Neopterygii</taxon>
        <taxon>Teleostei</taxon>
        <taxon>Anguilliformes</taxon>
        <taxon>Anguillidae</taxon>
        <taxon>Anguilla</taxon>
    </lineage>
</organism>
<dbReference type="AlphaFoldDB" id="A0A0E9W1K2"/>
<name>A0A0E9W1K2_ANGAN</name>
<proteinExistence type="predicted"/>
<reference evidence="1" key="2">
    <citation type="journal article" date="2015" name="Fish Shellfish Immunol.">
        <title>Early steps in the European eel (Anguilla anguilla)-Vibrio vulnificus interaction in the gills: Role of the RtxA13 toxin.</title>
        <authorList>
            <person name="Callol A."/>
            <person name="Pajuelo D."/>
            <person name="Ebbesson L."/>
            <person name="Teles M."/>
            <person name="MacKenzie S."/>
            <person name="Amaro C."/>
        </authorList>
    </citation>
    <scope>NUCLEOTIDE SEQUENCE</scope>
</reference>
<reference evidence="1" key="1">
    <citation type="submission" date="2014-11" db="EMBL/GenBank/DDBJ databases">
        <authorList>
            <person name="Amaro Gonzalez C."/>
        </authorList>
    </citation>
    <scope>NUCLEOTIDE SEQUENCE</scope>
</reference>
<evidence type="ECO:0000313" key="1">
    <source>
        <dbReference type="EMBL" id="JAH83353.1"/>
    </source>
</evidence>
<protein>
    <submittedName>
        <fullName evidence="1">Uncharacterized protein</fullName>
    </submittedName>
</protein>
<accession>A0A0E9W1K2</accession>